<evidence type="ECO:0000313" key="2">
    <source>
        <dbReference type="Proteomes" id="UP000001194"/>
    </source>
</evidence>
<accession>B0D8J7</accession>
<name>B0D8J7_LACBS</name>
<reference evidence="1 2" key="1">
    <citation type="journal article" date="2008" name="Nature">
        <title>The genome of Laccaria bicolor provides insights into mycorrhizal symbiosis.</title>
        <authorList>
            <person name="Martin F."/>
            <person name="Aerts A."/>
            <person name="Ahren D."/>
            <person name="Brun A."/>
            <person name="Danchin E.G.J."/>
            <person name="Duchaussoy F."/>
            <person name="Gibon J."/>
            <person name="Kohler A."/>
            <person name="Lindquist E."/>
            <person name="Pereda V."/>
            <person name="Salamov A."/>
            <person name="Shapiro H.J."/>
            <person name="Wuyts J."/>
            <person name="Blaudez D."/>
            <person name="Buee M."/>
            <person name="Brokstein P."/>
            <person name="Canbaeck B."/>
            <person name="Cohen D."/>
            <person name="Courty P.E."/>
            <person name="Coutinho P.M."/>
            <person name="Delaruelle C."/>
            <person name="Detter J.C."/>
            <person name="Deveau A."/>
            <person name="DiFazio S."/>
            <person name="Duplessis S."/>
            <person name="Fraissinet-Tachet L."/>
            <person name="Lucic E."/>
            <person name="Frey-Klett P."/>
            <person name="Fourrey C."/>
            <person name="Feussner I."/>
            <person name="Gay G."/>
            <person name="Grimwood J."/>
            <person name="Hoegger P.J."/>
            <person name="Jain P."/>
            <person name="Kilaru S."/>
            <person name="Labbe J."/>
            <person name="Lin Y.C."/>
            <person name="Legue V."/>
            <person name="Le Tacon F."/>
            <person name="Marmeisse R."/>
            <person name="Melayah D."/>
            <person name="Montanini B."/>
            <person name="Muratet M."/>
            <person name="Nehls U."/>
            <person name="Niculita-Hirzel H."/>
            <person name="Oudot-Le Secq M.P."/>
            <person name="Peter M."/>
            <person name="Quesneville H."/>
            <person name="Rajashekar B."/>
            <person name="Reich M."/>
            <person name="Rouhier N."/>
            <person name="Schmutz J."/>
            <person name="Yin T."/>
            <person name="Chalot M."/>
            <person name="Henrissat B."/>
            <person name="Kuees U."/>
            <person name="Lucas S."/>
            <person name="Van de Peer Y."/>
            <person name="Podila G.K."/>
            <person name="Polle A."/>
            <person name="Pukkila P.J."/>
            <person name="Richardson P.M."/>
            <person name="Rouze P."/>
            <person name="Sanders I.R."/>
            <person name="Stajich J.E."/>
            <person name="Tunlid A."/>
            <person name="Tuskan G."/>
            <person name="Grigoriev I.V."/>
        </authorList>
    </citation>
    <scope>NUCLEOTIDE SEQUENCE [LARGE SCALE GENOMIC DNA]</scope>
    <source>
        <strain evidence="2">S238N-H82 / ATCC MYA-4686</strain>
    </source>
</reference>
<dbReference type="EMBL" id="DS547100">
    <property type="protein sequence ID" value="EDR09085.1"/>
    <property type="molecule type" value="Genomic_DNA"/>
</dbReference>
<proteinExistence type="predicted"/>
<dbReference type="KEGG" id="lbc:LACBIDRAFT_296344"/>
<keyword evidence="2" id="KW-1185">Reference proteome</keyword>
<sequence>MSFLPKALITTSGQLKRNVIDTAHETQPKRFQYVSQAKSFVTFFQYRPYLVWMRAFCLINIRPVWIRLRCCVIVQCQGRYAVKMRSVASVRNGLEDNS</sequence>
<dbReference type="InParanoid" id="B0D8J7"/>
<gene>
    <name evidence="1" type="ORF">LACBIDRAFT_296344</name>
</gene>
<dbReference type="AlphaFoldDB" id="B0D8J7"/>
<dbReference type="Proteomes" id="UP000001194">
    <property type="component" value="Unassembled WGS sequence"/>
</dbReference>
<evidence type="ECO:0000313" key="1">
    <source>
        <dbReference type="EMBL" id="EDR09085.1"/>
    </source>
</evidence>
<organism evidence="2">
    <name type="scientific">Laccaria bicolor (strain S238N-H82 / ATCC MYA-4686)</name>
    <name type="common">Bicoloured deceiver</name>
    <name type="synonym">Laccaria laccata var. bicolor</name>
    <dbReference type="NCBI Taxonomy" id="486041"/>
    <lineage>
        <taxon>Eukaryota</taxon>
        <taxon>Fungi</taxon>
        <taxon>Dikarya</taxon>
        <taxon>Basidiomycota</taxon>
        <taxon>Agaricomycotina</taxon>
        <taxon>Agaricomycetes</taxon>
        <taxon>Agaricomycetidae</taxon>
        <taxon>Agaricales</taxon>
        <taxon>Agaricineae</taxon>
        <taxon>Hydnangiaceae</taxon>
        <taxon>Laccaria</taxon>
    </lineage>
</organism>
<dbReference type="GeneID" id="6076062"/>
<dbReference type="HOGENOM" id="CLU_2333946_0_0_1"/>
<protein>
    <submittedName>
        <fullName evidence="1">Predicted protein</fullName>
    </submittedName>
</protein>
<dbReference type="RefSeq" id="XP_001880398.1">
    <property type="nucleotide sequence ID" value="XM_001880363.1"/>
</dbReference>